<keyword evidence="1" id="KW-1133">Transmembrane helix</keyword>
<organism evidence="2 3">
    <name type="scientific">Pseudomonas folii</name>
    <dbReference type="NCBI Taxonomy" id="2762593"/>
    <lineage>
        <taxon>Bacteria</taxon>
        <taxon>Pseudomonadati</taxon>
        <taxon>Pseudomonadota</taxon>
        <taxon>Gammaproteobacteria</taxon>
        <taxon>Pseudomonadales</taxon>
        <taxon>Pseudomonadaceae</taxon>
        <taxon>Pseudomonas</taxon>
    </lineage>
</organism>
<feature type="transmembrane region" description="Helical" evidence="1">
    <location>
        <begin position="6"/>
        <end position="25"/>
    </location>
</feature>
<name>A0ABR7ATT5_9PSED</name>
<evidence type="ECO:0000313" key="3">
    <source>
        <dbReference type="Proteomes" id="UP000651852"/>
    </source>
</evidence>
<dbReference type="Proteomes" id="UP000651852">
    <property type="component" value="Unassembled WGS sequence"/>
</dbReference>
<evidence type="ECO:0000313" key="2">
    <source>
        <dbReference type="EMBL" id="MBC3948334.1"/>
    </source>
</evidence>
<evidence type="ECO:0000256" key="1">
    <source>
        <dbReference type="SAM" id="Phobius"/>
    </source>
</evidence>
<proteinExistence type="predicted"/>
<accession>A0ABR7ATT5</accession>
<keyword evidence="1" id="KW-0472">Membrane</keyword>
<dbReference type="EMBL" id="JACONW010000002">
    <property type="protein sequence ID" value="MBC3948334.1"/>
    <property type="molecule type" value="Genomic_DNA"/>
</dbReference>
<keyword evidence="3" id="KW-1185">Reference proteome</keyword>
<comment type="caution">
    <text evidence="2">The sequence shown here is derived from an EMBL/GenBank/DDBJ whole genome shotgun (WGS) entry which is preliminary data.</text>
</comment>
<sequence>MITSEQFWVVVFVAIVIAAIVGHFVERRRNRSIQDFERRRRERKAEVERAARKSL</sequence>
<protein>
    <submittedName>
        <fullName evidence="2">Uncharacterized protein</fullName>
    </submittedName>
</protein>
<gene>
    <name evidence="2" type="ORF">H8S59_00915</name>
</gene>
<dbReference type="RefSeq" id="WP_187520131.1">
    <property type="nucleotide sequence ID" value="NZ_JACONW010000002.1"/>
</dbReference>
<keyword evidence="1" id="KW-0812">Transmembrane</keyword>
<reference evidence="2 3" key="1">
    <citation type="submission" date="2020-08" db="EMBL/GenBank/DDBJ databases">
        <title>Putative novel bacterial strains isolated from necrotic wheat leaf tissues caused by Xanthomonas translucens.</title>
        <authorList>
            <person name="Tambong J.T."/>
        </authorList>
    </citation>
    <scope>NUCLEOTIDE SEQUENCE [LARGE SCALE GENOMIC DNA]</scope>
    <source>
        <strain evidence="2 3">DOAB 1069</strain>
    </source>
</reference>